<evidence type="ECO:0000313" key="2">
    <source>
        <dbReference type="EMBL" id="MFH8544619.1"/>
    </source>
</evidence>
<dbReference type="Pfam" id="PF10014">
    <property type="entry name" value="2OG-Fe_Oxy_2"/>
    <property type="match status" value="1"/>
</dbReference>
<gene>
    <name evidence="2" type="ORF">ACH4F9_06355</name>
</gene>
<dbReference type="Gene3D" id="2.60.120.620">
    <property type="entry name" value="q2cbj1_9rhob like domain"/>
    <property type="match status" value="1"/>
</dbReference>
<dbReference type="InterPro" id="IPR018724">
    <property type="entry name" value="2OG-Fe_dioxygenase"/>
</dbReference>
<dbReference type="EMBL" id="JBIRGQ010000001">
    <property type="protein sequence ID" value="MFH8544619.1"/>
    <property type="molecule type" value="Genomic_DNA"/>
</dbReference>
<organism evidence="2 3">
    <name type="scientific">Streptomyces longisporoflavus</name>
    <dbReference type="NCBI Taxonomy" id="28044"/>
    <lineage>
        <taxon>Bacteria</taxon>
        <taxon>Bacillati</taxon>
        <taxon>Actinomycetota</taxon>
        <taxon>Actinomycetes</taxon>
        <taxon>Kitasatosporales</taxon>
        <taxon>Streptomycetaceae</taxon>
        <taxon>Streptomyces</taxon>
    </lineage>
</organism>
<dbReference type="Proteomes" id="UP001610818">
    <property type="component" value="Unassembled WGS sequence"/>
</dbReference>
<dbReference type="RefSeq" id="WP_397708566.1">
    <property type="nucleotide sequence ID" value="NZ_JBIRGN010000001.1"/>
</dbReference>
<evidence type="ECO:0000256" key="1">
    <source>
        <dbReference type="SAM" id="MobiDB-lite"/>
    </source>
</evidence>
<keyword evidence="3" id="KW-1185">Reference proteome</keyword>
<protein>
    <submittedName>
        <fullName evidence="2">2OG-Fe dioxygenase family protein</fullName>
    </submittedName>
</protein>
<sequence length="264" mass="28562">MDDDHGFTQLAPDGAARGSGDSTATGEAVALQVRAARDAVVGRGWHLMDPAAVSRCVGAGPAMWEQFAAHWDDLVTDPYAAEKGTCRLRRYGQFLLSRTGEITPLGHETFVQPEESNPLYVDIERRFEPLAAAFQAEPVLYALIRLLGEVAGGLDDAAEWTVRVHPFRVVAQADSLSQPTPEGRHKDGVHLVSSMLIGRENVTGGRSTIYDADGREIAATTLSEPATLLLSDDRATWHAVSPVRPQDTGRPGRRDVLVTTLTAR</sequence>
<keyword evidence="2" id="KW-0223">Dioxygenase</keyword>
<dbReference type="GO" id="GO:0051213">
    <property type="term" value="F:dioxygenase activity"/>
    <property type="evidence" value="ECO:0007669"/>
    <property type="project" value="UniProtKB-KW"/>
</dbReference>
<evidence type="ECO:0000313" key="3">
    <source>
        <dbReference type="Proteomes" id="UP001610818"/>
    </source>
</evidence>
<name>A0ABW7QI29_9ACTN</name>
<comment type="caution">
    <text evidence="2">The sequence shown here is derived from an EMBL/GenBank/DDBJ whole genome shotgun (WGS) entry which is preliminary data.</text>
</comment>
<keyword evidence="2" id="KW-0560">Oxidoreductase</keyword>
<reference evidence="2 3" key="1">
    <citation type="submission" date="2024-10" db="EMBL/GenBank/DDBJ databases">
        <title>The Natural Products Discovery Center: Release of the First 8490 Sequenced Strains for Exploring Actinobacteria Biosynthetic Diversity.</title>
        <authorList>
            <person name="Kalkreuter E."/>
            <person name="Kautsar S.A."/>
            <person name="Yang D."/>
            <person name="Bader C.D."/>
            <person name="Teijaro C.N."/>
            <person name="Fluegel L."/>
            <person name="Davis C.M."/>
            <person name="Simpson J.R."/>
            <person name="Lauterbach L."/>
            <person name="Steele A.D."/>
            <person name="Gui C."/>
            <person name="Meng S."/>
            <person name="Li G."/>
            <person name="Viehrig K."/>
            <person name="Ye F."/>
            <person name="Su P."/>
            <person name="Kiefer A.F."/>
            <person name="Nichols A."/>
            <person name="Cepeda A.J."/>
            <person name="Yan W."/>
            <person name="Fan B."/>
            <person name="Jiang Y."/>
            <person name="Adhikari A."/>
            <person name="Zheng C.-J."/>
            <person name="Schuster L."/>
            <person name="Cowan T.M."/>
            <person name="Smanski M.J."/>
            <person name="Chevrette M.G."/>
            <person name="De Carvalho L.P.S."/>
            <person name="Shen B."/>
        </authorList>
    </citation>
    <scope>NUCLEOTIDE SEQUENCE [LARGE SCALE GENOMIC DNA]</scope>
    <source>
        <strain evidence="2 3">NPDC017990</strain>
    </source>
</reference>
<accession>A0ABW7QI29</accession>
<proteinExistence type="predicted"/>
<feature type="region of interest" description="Disordered" evidence="1">
    <location>
        <begin position="1"/>
        <end position="23"/>
    </location>
</feature>